<dbReference type="Gene3D" id="3.40.630.30">
    <property type="match status" value="1"/>
</dbReference>
<dbReference type="Proteomes" id="UP000033097">
    <property type="component" value="Chromosome"/>
</dbReference>
<evidence type="ECO:0000313" key="5">
    <source>
        <dbReference type="Proteomes" id="UP000033097"/>
    </source>
</evidence>
<sequence length="172" mass="19543">MKHGKQVSKVGYKFSPISSEDREAVIDTFNYYIENSFAAYPETRVPYEFFEFFLQVTSGYPNAVVRDENKNFVGFCMLRPYSPMSAFSGTAEISYFIRPEFTGKGTGSLMLEHLLSGAREKGLHSILASISSLNEGSIRFHSHHGFSECGRFREAGKKNGKFFDTVWMQKLL</sequence>
<evidence type="ECO:0000313" key="4">
    <source>
        <dbReference type="EMBL" id="AKB65978.1"/>
    </source>
</evidence>
<keyword evidence="1 4" id="KW-0808">Transferase</keyword>
<dbReference type="PANTHER" id="PTHR43072:SF23">
    <property type="entry name" value="UPF0039 PROTEIN C11D3.02C"/>
    <property type="match status" value="1"/>
</dbReference>
<evidence type="ECO:0000256" key="2">
    <source>
        <dbReference type="ARBA" id="ARBA00023315"/>
    </source>
</evidence>
<dbReference type="PANTHER" id="PTHR43072">
    <property type="entry name" value="N-ACETYLTRANSFERASE"/>
    <property type="match status" value="1"/>
</dbReference>
<keyword evidence="2" id="KW-0012">Acyltransferase</keyword>
<dbReference type="InterPro" id="IPR000182">
    <property type="entry name" value="GNAT_dom"/>
</dbReference>
<dbReference type="Pfam" id="PF13420">
    <property type="entry name" value="Acetyltransf_4"/>
    <property type="match status" value="1"/>
</dbReference>
<dbReference type="AlphaFoldDB" id="A0A0E3RI03"/>
<dbReference type="PATRIC" id="fig|213585.10.peg.3501"/>
<dbReference type="HOGENOM" id="CLU_013985_4_4_2"/>
<dbReference type="GO" id="GO:0016747">
    <property type="term" value="F:acyltransferase activity, transferring groups other than amino-acyl groups"/>
    <property type="evidence" value="ECO:0007669"/>
    <property type="project" value="InterPro"/>
</dbReference>
<gene>
    <name evidence="4" type="ORF">MSMAS_2782</name>
</gene>
<reference evidence="4 5" key="1">
    <citation type="submission" date="2014-07" db="EMBL/GenBank/DDBJ databases">
        <title>Methanogenic archaea and the global carbon cycle.</title>
        <authorList>
            <person name="Henriksen J.R."/>
            <person name="Luke J."/>
            <person name="Reinhart S."/>
            <person name="Benedict M.N."/>
            <person name="Youngblut N.D."/>
            <person name="Metcalf M.E."/>
            <person name="Whitaker R.J."/>
            <person name="Metcalf W.W."/>
        </authorList>
    </citation>
    <scope>NUCLEOTIDE SEQUENCE [LARGE SCALE GENOMIC DNA]</scope>
    <source>
        <strain evidence="4 5">S-6</strain>
    </source>
</reference>
<dbReference type="InterPro" id="IPR016181">
    <property type="entry name" value="Acyl_CoA_acyltransferase"/>
</dbReference>
<dbReference type="PROSITE" id="PS51186">
    <property type="entry name" value="GNAT"/>
    <property type="match status" value="1"/>
</dbReference>
<dbReference type="STRING" id="213585.MSMAS_2782"/>
<evidence type="ECO:0000256" key="1">
    <source>
        <dbReference type="ARBA" id="ARBA00022679"/>
    </source>
</evidence>
<organism evidence="4 5">
    <name type="scientific">Methanosarcina mazei S-6</name>
    <dbReference type="NCBI Taxonomy" id="213585"/>
    <lineage>
        <taxon>Archaea</taxon>
        <taxon>Methanobacteriati</taxon>
        <taxon>Methanobacteriota</taxon>
        <taxon>Stenosarchaea group</taxon>
        <taxon>Methanomicrobia</taxon>
        <taxon>Methanosarcinales</taxon>
        <taxon>Methanosarcinaceae</taxon>
        <taxon>Methanosarcina</taxon>
    </lineage>
</organism>
<name>A0A0E3RI03_METMZ</name>
<proteinExistence type="predicted"/>
<dbReference type="CDD" id="cd04301">
    <property type="entry name" value="NAT_SF"/>
    <property type="match status" value="1"/>
</dbReference>
<accession>A0A0E3RI03</accession>
<feature type="domain" description="N-acetyltransferase" evidence="3">
    <location>
        <begin position="12"/>
        <end position="172"/>
    </location>
</feature>
<dbReference type="SUPFAM" id="SSF55729">
    <property type="entry name" value="Acyl-CoA N-acyltransferases (Nat)"/>
    <property type="match status" value="1"/>
</dbReference>
<dbReference type="KEGG" id="mmj:MSMAS_2782"/>
<protein>
    <submittedName>
        <fullName evidence="4">Acetyltransferase, GNAT family</fullName>
    </submittedName>
</protein>
<dbReference type="EMBL" id="CP009512">
    <property type="protein sequence ID" value="AKB65978.1"/>
    <property type="molecule type" value="Genomic_DNA"/>
</dbReference>
<evidence type="ECO:0000259" key="3">
    <source>
        <dbReference type="PROSITE" id="PS51186"/>
    </source>
</evidence>